<dbReference type="AlphaFoldDB" id="A0A5J4VTE5"/>
<proteinExistence type="predicted"/>
<accession>A0A5J4VTE5</accession>
<sequence length="155" mass="16912">MEVVIMITGSTNGAGGDLFDQDIGCYQLEGEQYIVGGIAYGVGLGDQLLLYQLLIIYDCLLLGIVNDSMYSASAFAHLSMTYPSPGGLTAPINTRVTSSDDKCYQELEYLLGSLTAKYDIFCISGYYEQYVCDEQDEDGVEDGQIISLDWTNCGK</sequence>
<evidence type="ECO:0000313" key="2">
    <source>
        <dbReference type="Proteomes" id="UP000324800"/>
    </source>
</evidence>
<dbReference type="EMBL" id="SNRW01005259">
    <property type="protein sequence ID" value="KAA6385456.1"/>
    <property type="molecule type" value="Genomic_DNA"/>
</dbReference>
<evidence type="ECO:0000313" key="1">
    <source>
        <dbReference type="EMBL" id="KAA6385456.1"/>
    </source>
</evidence>
<comment type="caution">
    <text evidence="1">The sequence shown here is derived from an EMBL/GenBank/DDBJ whole genome shotgun (WGS) entry which is preliminary data.</text>
</comment>
<name>A0A5J4VTE5_9EUKA</name>
<protein>
    <submittedName>
        <fullName evidence="1">Uncharacterized protein</fullName>
    </submittedName>
</protein>
<gene>
    <name evidence="1" type="ORF">EZS28_019020</name>
</gene>
<reference evidence="1 2" key="1">
    <citation type="submission" date="2019-03" db="EMBL/GenBank/DDBJ databases">
        <title>Single cell metagenomics reveals metabolic interactions within the superorganism composed of flagellate Streblomastix strix and complex community of Bacteroidetes bacteria on its surface.</title>
        <authorList>
            <person name="Treitli S.C."/>
            <person name="Kolisko M."/>
            <person name="Husnik F."/>
            <person name="Keeling P."/>
            <person name="Hampl V."/>
        </authorList>
    </citation>
    <scope>NUCLEOTIDE SEQUENCE [LARGE SCALE GENOMIC DNA]</scope>
    <source>
        <strain evidence="1">ST1C</strain>
    </source>
</reference>
<dbReference type="Proteomes" id="UP000324800">
    <property type="component" value="Unassembled WGS sequence"/>
</dbReference>
<organism evidence="1 2">
    <name type="scientific">Streblomastix strix</name>
    <dbReference type="NCBI Taxonomy" id="222440"/>
    <lineage>
        <taxon>Eukaryota</taxon>
        <taxon>Metamonada</taxon>
        <taxon>Preaxostyla</taxon>
        <taxon>Oxymonadida</taxon>
        <taxon>Streblomastigidae</taxon>
        <taxon>Streblomastix</taxon>
    </lineage>
</organism>